<evidence type="ECO:0000313" key="7">
    <source>
        <dbReference type="EMBL" id="MBU5672849.1"/>
    </source>
</evidence>
<dbReference type="Pfam" id="PF04542">
    <property type="entry name" value="Sigma70_r2"/>
    <property type="match status" value="1"/>
</dbReference>
<keyword evidence="2" id="KW-0731">Sigma factor</keyword>
<evidence type="ECO:0000313" key="8">
    <source>
        <dbReference type="Proteomes" id="UP000743001"/>
    </source>
</evidence>
<protein>
    <submittedName>
        <fullName evidence="7">Sigma-70 family RNA polymerase sigma factor</fullName>
    </submittedName>
</protein>
<dbReference type="PANTHER" id="PTHR43133:SF8">
    <property type="entry name" value="RNA POLYMERASE SIGMA FACTOR HI_1459-RELATED"/>
    <property type="match status" value="1"/>
</dbReference>
<keyword evidence="8" id="KW-1185">Reference proteome</keyword>
<dbReference type="Proteomes" id="UP000743001">
    <property type="component" value="Unassembled WGS sequence"/>
</dbReference>
<keyword evidence="3" id="KW-0238">DNA-binding</keyword>
<evidence type="ECO:0000256" key="4">
    <source>
        <dbReference type="ARBA" id="ARBA00023163"/>
    </source>
</evidence>
<sequence length="185" mass="21516">MSNEKEQRDMSNAELLHMLYTRYFKLVYFTAYSVTKDRELAQDAVQETFLKAYCRIDSLKQQGQIHAWLKAVSRNVAIDMYRKQCREMYSYRSLQDACLGETSVEGAIVDQDFLSGLLSSLKPINRQVLLLVYKYGFTYEQLADCQKTSISAVKSRIHRIKRKLRGMALHMETIVEMPAHLLEAK</sequence>
<dbReference type="PANTHER" id="PTHR43133">
    <property type="entry name" value="RNA POLYMERASE ECF-TYPE SIGMA FACTO"/>
    <property type="match status" value="1"/>
</dbReference>
<dbReference type="EMBL" id="JAHLQJ010000011">
    <property type="protein sequence ID" value="MBU5672849.1"/>
    <property type="molecule type" value="Genomic_DNA"/>
</dbReference>
<dbReference type="InterPro" id="IPR013249">
    <property type="entry name" value="RNA_pol_sigma70_r4_t2"/>
</dbReference>
<evidence type="ECO:0000256" key="2">
    <source>
        <dbReference type="ARBA" id="ARBA00023082"/>
    </source>
</evidence>
<evidence type="ECO:0000259" key="6">
    <source>
        <dbReference type="Pfam" id="PF08281"/>
    </source>
</evidence>
<proteinExistence type="predicted"/>
<name>A0ABS6FRI2_9BACL</name>
<accession>A0ABS6FRI2</accession>
<organism evidence="7 8">
    <name type="scientific">Paenibacillus brevis</name>
    <dbReference type="NCBI Taxonomy" id="2841508"/>
    <lineage>
        <taxon>Bacteria</taxon>
        <taxon>Bacillati</taxon>
        <taxon>Bacillota</taxon>
        <taxon>Bacilli</taxon>
        <taxon>Bacillales</taxon>
        <taxon>Paenibacillaceae</taxon>
        <taxon>Paenibacillus</taxon>
    </lineage>
</organism>
<dbReference type="CDD" id="cd06171">
    <property type="entry name" value="Sigma70_r4"/>
    <property type="match status" value="1"/>
</dbReference>
<keyword evidence="4" id="KW-0804">Transcription</keyword>
<dbReference type="InterPro" id="IPR014284">
    <property type="entry name" value="RNA_pol_sigma-70_dom"/>
</dbReference>
<evidence type="ECO:0000259" key="5">
    <source>
        <dbReference type="Pfam" id="PF04542"/>
    </source>
</evidence>
<dbReference type="InterPro" id="IPR039425">
    <property type="entry name" value="RNA_pol_sigma-70-like"/>
</dbReference>
<evidence type="ECO:0000256" key="3">
    <source>
        <dbReference type="ARBA" id="ARBA00023125"/>
    </source>
</evidence>
<evidence type="ECO:0000256" key="1">
    <source>
        <dbReference type="ARBA" id="ARBA00023015"/>
    </source>
</evidence>
<comment type="caution">
    <text evidence="7">The sequence shown here is derived from an EMBL/GenBank/DDBJ whole genome shotgun (WGS) entry which is preliminary data.</text>
</comment>
<dbReference type="NCBIfam" id="TIGR02937">
    <property type="entry name" value="sigma70-ECF"/>
    <property type="match status" value="1"/>
</dbReference>
<reference evidence="7 8" key="1">
    <citation type="submission" date="2021-06" db="EMBL/GenBank/DDBJ databases">
        <authorList>
            <person name="Sun Q."/>
            <person name="Li D."/>
        </authorList>
    </citation>
    <scope>NUCLEOTIDE SEQUENCE [LARGE SCALE GENOMIC DNA]</scope>
    <source>
        <strain evidence="7 8">MSJ-6</strain>
    </source>
</reference>
<feature type="domain" description="RNA polymerase sigma factor 70 region 4 type 2" evidence="6">
    <location>
        <begin position="117"/>
        <end position="164"/>
    </location>
</feature>
<dbReference type="InterPro" id="IPR007627">
    <property type="entry name" value="RNA_pol_sigma70_r2"/>
</dbReference>
<dbReference type="Pfam" id="PF08281">
    <property type="entry name" value="Sigma70_r4_2"/>
    <property type="match status" value="1"/>
</dbReference>
<feature type="domain" description="RNA polymerase sigma-70 region 2" evidence="5">
    <location>
        <begin position="19"/>
        <end position="85"/>
    </location>
</feature>
<gene>
    <name evidence="7" type="ORF">KQJ23_13515</name>
</gene>
<dbReference type="RefSeq" id="WP_216479428.1">
    <property type="nucleotide sequence ID" value="NZ_JAHLQJ010000011.1"/>
</dbReference>
<keyword evidence="1" id="KW-0805">Transcription regulation</keyword>